<feature type="signal peptide" evidence="1">
    <location>
        <begin position="1"/>
        <end position="20"/>
    </location>
</feature>
<protein>
    <submittedName>
        <fullName evidence="2">Uncharacterized protein</fullName>
    </submittedName>
</protein>
<keyword evidence="1" id="KW-0732">Signal</keyword>
<dbReference type="Proteomes" id="UP000591131">
    <property type="component" value="Unassembled WGS sequence"/>
</dbReference>
<evidence type="ECO:0000313" key="3">
    <source>
        <dbReference type="Proteomes" id="UP000591131"/>
    </source>
</evidence>
<gene>
    <name evidence="2" type="ORF">FOL47_009010</name>
</gene>
<dbReference type="EMBL" id="JAAPAO010000600">
    <property type="protein sequence ID" value="KAF4656407.1"/>
    <property type="molecule type" value="Genomic_DNA"/>
</dbReference>
<accession>A0A7J6LAX9</accession>
<keyword evidence="3" id="KW-1185">Reference proteome</keyword>
<dbReference type="AlphaFoldDB" id="A0A7J6LAX9"/>
<reference evidence="2 3" key="1">
    <citation type="submission" date="2020-04" db="EMBL/GenBank/DDBJ databases">
        <title>Perkinsus chesapeaki whole genome sequence.</title>
        <authorList>
            <person name="Bogema D.R."/>
        </authorList>
    </citation>
    <scope>NUCLEOTIDE SEQUENCE [LARGE SCALE GENOMIC DNA]</scope>
    <source>
        <strain evidence="2">ATCC PRA-425</strain>
    </source>
</reference>
<comment type="caution">
    <text evidence="2">The sequence shown here is derived from an EMBL/GenBank/DDBJ whole genome shotgun (WGS) entry which is preliminary data.</text>
</comment>
<evidence type="ECO:0000313" key="2">
    <source>
        <dbReference type="EMBL" id="KAF4656407.1"/>
    </source>
</evidence>
<name>A0A7J6LAX9_PERCH</name>
<proteinExistence type="predicted"/>
<sequence length="276" mass="30743">MTGSLHLILIAATLSTSIAASPCLPTKNVAFLLHGAYCVETYSPSKGVQMVLVVKRDPPSTIGTMDLHGLSLTGQHVKGSAMYNASLLNLVLFEDTRSRLSRFGWYMGIPKSFLEKGDIEISPYGFDKIVLGGRLSFSYTACYVSLLDQDFCSHNGYRVTFGSKERLSNVGAVYDSTCTISKDGRELGKFDMHLSDSDYILGGFSISLIKTPYTNFTKLLEAFDPNFEESLKRFGEYIYPSQESYWTGNRALAYDFLHRELHLQLVDGLRLPFVPC</sequence>
<organism evidence="2 3">
    <name type="scientific">Perkinsus chesapeaki</name>
    <name type="common">Clam parasite</name>
    <name type="synonym">Perkinsus andrewsi</name>
    <dbReference type="NCBI Taxonomy" id="330153"/>
    <lineage>
        <taxon>Eukaryota</taxon>
        <taxon>Sar</taxon>
        <taxon>Alveolata</taxon>
        <taxon>Perkinsozoa</taxon>
        <taxon>Perkinsea</taxon>
        <taxon>Perkinsida</taxon>
        <taxon>Perkinsidae</taxon>
        <taxon>Perkinsus</taxon>
    </lineage>
</organism>
<feature type="chain" id="PRO_5029494072" evidence="1">
    <location>
        <begin position="21"/>
        <end position="276"/>
    </location>
</feature>
<evidence type="ECO:0000256" key="1">
    <source>
        <dbReference type="SAM" id="SignalP"/>
    </source>
</evidence>